<dbReference type="Proteomes" id="UP001057402">
    <property type="component" value="Chromosome 6"/>
</dbReference>
<gene>
    <name evidence="1" type="ORF">MLD38_023164</name>
</gene>
<proteinExistence type="predicted"/>
<evidence type="ECO:0000313" key="1">
    <source>
        <dbReference type="EMBL" id="KAI4367425.1"/>
    </source>
</evidence>
<dbReference type="EMBL" id="CM042885">
    <property type="protein sequence ID" value="KAI4367425.1"/>
    <property type="molecule type" value="Genomic_DNA"/>
</dbReference>
<keyword evidence="2" id="KW-1185">Reference proteome</keyword>
<evidence type="ECO:0000313" key="2">
    <source>
        <dbReference type="Proteomes" id="UP001057402"/>
    </source>
</evidence>
<sequence length="76" mass="8159">MPRGIVAVVGGGGKGGERRRGSRREDVALDEAREKAMVVNLEYIKAIVTTEEVLILDPLRQEVPSFRGSAEAPAPS</sequence>
<protein>
    <submittedName>
        <fullName evidence="1">Uncharacterized protein</fullName>
    </submittedName>
</protein>
<comment type="caution">
    <text evidence="1">The sequence shown here is derived from an EMBL/GenBank/DDBJ whole genome shotgun (WGS) entry which is preliminary data.</text>
</comment>
<organism evidence="1 2">
    <name type="scientific">Melastoma candidum</name>
    <dbReference type="NCBI Taxonomy" id="119954"/>
    <lineage>
        <taxon>Eukaryota</taxon>
        <taxon>Viridiplantae</taxon>
        <taxon>Streptophyta</taxon>
        <taxon>Embryophyta</taxon>
        <taxon>Tracheophyta</taxon>
        <taxon>Spermatophyta</taxon>
        <taxon>Magnoliopsida</taxon>
        <taxon>eudicotyledons</taxon>
        <taxon>Gunneridae</taxon>
        <taxon>Pentapetalae</taxon>
        <taxon>rosids</taxon>
        <taxon>malvids</taxon>
        <taxon>Myrtales</taxon>
        <taxon>Melastomataceae</taxon>
        <taxon>Melastomatoideae</taxon>
        <taxon>Melastomateae</taxon>
        <taxon>Melastoma</taxon>
    </lineage>
</organism>
<reference evidence="2" key="1">
    <citation type="journal article" date="2023" name="Front. Plant Sci.">
        <title>Chromosomal-level genome assembly of Melastoma candidum provides insights into trichome evolution.</title>
        <authorList>
            <person name="Zhong Y."/>
            <person name="Wu W."/>
            <person name="Sun C."/>
            <person name="Zou P."/>
            <person name="Liu Y."/>
            <person name="Dai S."/>
            <person name="Zhou R."/>
        </authorList>
    </citation>
    <scope>NUCLEOTIDE SEQUENCE [LARGE SCALE GENOMIC DNA]</scope>
</reference>
<accession>A0ACB9QLT4</accession>
<name>A0ACB9QLT4_9MYRT</name>